<proteinExistence type="predicted"/>
<feature type="transmembrane region" description="Helical" evidence="1">
    <location>
        <begin position="59"/>
        <end position="79"/>
    </location>
</feature>
<dbReference type="STRING" id="1445607.JCM10512_5035"/>
<keyword evidence="1" id="KW-0812">Transmembrane</keyword>
<name>W4V144_9BACE</name>
<evidence type="ECO:0000313" key="3">
    <source>
        <dbReference type="Proteomes" id="UP000019131"/>
    </source>
</evidence>
<keyword evidence="1" id="KW-1133">Transmembrane helix</keyword>
<evidence type="ECO:0000313" key="2">
    <source>
        <dbReference type="EMBL" id="GAE86518.1"/>
    </source>
</evidence>
<keyword evidence="1" id="KW-0472">Membrane</keyword>
<protein>
    <submittedName>
        <fullName evidence="2">Uncharacterized protein</fullName>
    </submittedName>
</protein>
<dbReference type="Proteomes" id="UP000019131">
    <property type="component" value="Unassembled WGS sequence"/>
</dbReference>
<keyword evidence="3" id="KW-1185">Reference proteome</keyword>
<dbReference type="AlphaFoldDB" id="W4V144"/>
<sequence>MPRANEADTHGISFKDPLHFIQSMGCFTSFGLRINLLVEQKKWRKLAGSSEQKRPKKRFSDFAFQVSASGAIFCFIVYYV</sequence>
<evidence type="ECO:0000256" key="1">
    <source>
        <dbReference type="SAM" id="Phobius"/>
    </source>
</evidence>
<feature type="transmembrane region" description="Helical" evidence="1">
    <location>
        <begin position="20"/>
        <end position="38"/>
    </location>
</feature>
<comment type="caution">
    <text evidence="2">The sequence shown here is derived from an EMBL/GenBank/DDBJ whole genome shotgun (WGS) entry which is preliminary data.</text>
</comment>
<reference evidence="2 3" key="1">
    <citation type="journal article" date="2014" name="Genome Announc.">
        <title>Draft Genome Sequence of Bacteroides reticulotermitis Strain JCM 10512T, Isolated from the Gut of a Termite.</title>
        <authorList>
            <person name="Yuki M."/>
            <person name="Oshima K."/>
            <person name="Suda W."/>
            <person name="Sakamoto M."/>
            <person name="Iida T."/>
            <person name="Hattori M."/>
            <person name="Ohkuma M."/>
        </authorList>
    </citation>
    <scope>NUCLEOTIDE SEQUENCE [LARGE SCALE GENOMIC DNA]</scope>
    <source>
        <strain evidence="2 3">JCM 10512</strain>
    </source>
</reference>
<organism evidence="2 3">
    <name type="scientific">Bacteroides reticulotermitis JCM 10512</name>
    <dbReference type="NCBI Taxonomy" id="1445607"/>
    <lineage>
        <taxon>Bacteria</taxon>
        <taxon>Pseudomonadati</taxon>
        <taxon>Bacteroidota</taxon>
        <taxon>Bacteroidia</taxon>
        <taxon>Bacteroidales</taxon>
        <taxon>Bacteroidaceae</taxon>
        <taxon>Bacteroides</taxon>
    </lineage>
</organism>
<accession>W4V144</accession>
<gene>
    <name evidence="2" type="ORF">JCM10512_5035</name>
</gene>
<dbReference type="EMBL" id="BAIV01000051">
    <property type="protein sequence ID" value="GAE86518.1"/>
    <property type="molecule type" value="Genomic_DNA"/>
</dbReference>